<dbReference type="RefSeq" id="WP_097112614.1">
    <property type="nucleotide sequence ID" value="NZ_OBEB01000008.1"/>
</dbReference>
<dbReference type="EMBL" id="OBEB01000008">
    <property type="protein sequence ID" value="SNY58536.1"/>
    <property type="molecule type" value="Genomic_DNA"/>
</dbReference>
<reference evidence="2" key="1">
    <citation type="submission" date="2017-09" db="EMBL/GenBank/DDBJ databases">
        <authorList>
            <person name="Varghese N."/>
            <person name="Submissions S."/>
        </authorList>
    </citation>
    <scope>NUCLEOTIDE SEQUENCE [LARGE SCALE GENOMIC DNA]</scope>
    <source>
        <strain evidence="2">CGMCC 1.12461</strain>
    </source>
</reference>
<name>A0A285JGM4_9GAMM</name>
<dbReference type="OrthoDB" id="5598524at2"/>
<gene>
    <name evidence="1" type="ORF">SAMN06297280_3430</name>
</gene>
<dbReference type="AlphaFoldDB" id="A0A285JGM4"/>
<evidence type="ECO:0000313" key="1">
    <source>
        <dbReference type="EMBL" id="SNY58536.1"/>
    </source>
</evidence>
<dbReference type="Proteomes" id="UP000219353">
    <property type="component" value="Unassembled WGS sequence"/>
</dbReference>
<evidence type="ECO:0000313" key="2">
    <source>
        <dbReference type="Proteomes" id="UP000219353"/>
    </source>
</evidence>
<accession>A0A285JGM4</accession>
<organism evidence="1 2">
    <name type="scientific">Arsukibacterium tuosuense</name>
    <dbReference type="NCBI Taxonomy" id="1323745"/>
    <lineage>
        <taxon>Bacteria</taxon>
        <taxon>Pseudomonadati</taxon>
        <taxon>Pseudomonadota</taxon>
        <taxon>Gammaproteobacteria</taxon>
        <taxon>Chromatiales</taxon>
        <taxon>Chromatiaceae</taxon>
        <taxon>Arsukibacterium</taxon>
    </lineage>
</organism>
<protein>
    <recommendedName>
        <fullName evidence="3">Amino acid adenylation</fullName>
    </recommendedName>
</protein>
<keyword evidence="2" id="KW-1185">Reference proteome</keyword>
<evidence type="ECO:0008006" key="3">
    <source>
        <dbReference type="Google" id="ProtNLM"/>
    </source>
</evidence>
<proteinExistence type="predicted"/>
<sequence>MANTTKMNYLFCATNALTKWLKADLPRLPAAPGQQVGVNSIFSTREQMCWQLHIIENSYRSWHKTIIATEANSRFTVFIPVDLLMTPEQLSKRLQMEWQWVLAETLQQHSDMPRSDIALLLSNLSDINFEAEWVKNTDLSVNGHIGDAGLWVTQTLADKRRAQLSPELALELAIYLNTQPKRVNKGKNKIIPAVKLLAYCNALIEACQATTQDEKSKEQLQSSQSNVVFLKDFKH</sequence>